<dbReference type="GO" id="GO:0005634">
    <property type="term" value="C:nucleus"/>
    <property type="evidence" value="ECO:0007669"/>
    <property type="project" value="TreeGrafter"/>
</dbReference>
<comment type="caution">
    <text evidence="6">The sequence shown here is derived from an EMBL/GenBank/DDBJ whole genome shotgun (WGS) entry which is preliminary data.</text>
</comment>
<gene>
    <name evidence="6" type="primary">Senp1</name>
    <name evidence="6" type="ORF">Bhyg_10328</name>
</gene>
<feature type="domain" description="Ubiquitin-like protease family profile" evidence="5">
    <location>
        <begin position="411"/>
        <end position="577"/>
    </location>
</feature>
<dbReference type="SUPFAM" id="SSF54001">
    <property type="entry name" value="Cysteine proteinases"/>
    <property type="match status" value="1"/>
</dbReference>
<comment type="similarity">
    <text evidence="1">Belongs to the peptidase C48 family.</text>
</comment>
<dbReference type="OrthoDB" id="1939479at2759"/>
<evidence type="ECO:0000259" key="5">
    <source>
        <dbReference type="PROSITE" id="PS50600"/>
    </source>
</evidence>
<dbReference type="GO" id="GO:0080090">
    <property type="term" value="P:regulation of primary metabolic process"/>
    <property type="evidence" value="ECO:0007669"/>
    <property type="project" value="UniProtKB-ARBA"/>
</dbReference>
<evidence type="ECO:0000256" key="1">
    <source>
        <dbReference type="ARBA" id="ARBA00005234"/>
    </source>
</evidence>
<dbReference type="InterPro" id="IPR003653">
    <property type="entry name" value="Peptidase_C48_C"/>
</dbReference>
<dbReference type="Gene3D" id="3.40.395.10">
    <property type="entry name" value="Adenoviral Proteinase, Chain A"/>
    <property type="match status" value="1"/>
</dbReference>
<evidence type="ECO:0000256" key="4">
    <source>
        <dbReference type="ARBA" id="ARBA00022807"/>
    </source>
</evidence>
<dbReference type="GO" id="GO:0016929">
    <property type="term" value="F:deSUMOylase activity"/>
    <property type="evidence" value="ECO:0007669"/>
    <property type="project" value="TreeGrafter"/>
</dbReference>
<evidence type="ECO:0000256" key="2">
    <source>
        <dbReference type="ARBA" id="ARBA00022670"/>
    </source>
</evidence>
<organism evidence="6 7">
    <name type="scientific">Pseudolycoriella hygida</name>
    <dbReference type="NCBI Taxonomy" id="35572"/>
    <lineage>
        <taxon>Eukaryota</taxon>
        <taxon>Metazoa</taxon>
        <taxon>Ecdysozoa</taxon>
        <taxon>Arthropoda</taxon>
        <taxon>Hexapoda</taxon>
        <taxon>Insecta</taxon>
        <taxon>Pterygota</taxon>
        <taxon>Neoptera</taxon>
        <taxon>Endopterygota</taxon>
        <taxon>Diptera</taxon>
        <taxon>Nematocera</taxon>
        <taxon>Sciaroidea</taxon>
        <taxon>Sciaridae</taxon>
        <taxon>Pseudolycoriella</taxon>
    </lineage>
</organism>
<dbReference type="Proteomes" id="UP001151699">
    <property type="component" value="Chromosome X"/>
</dbReference>
<dbReference type="PANTHER" id="PTHR12606">
    <property type="entry name" value="SENTRIN/SUMO-SPECIFIC PROTEASE"/>
    <property type="match status" value="1"/>
</dbReference>
<dbReference type="GO" id="GO:0006508">
    <property type="term" value="P:proteolysis"/>
    <property type="evidence" value="ECO:0007669"/>
    <property type="project" value="UniProtKB-KW"/>
</dbReference>
<accession>A0A9Q0MTB6</accession>
<protein>
    <submittedName>
        <fullName evidence="6">Sentrin-specific protease 1</fullName>
    </submittedName>
</protein>
<reference evidence="6" key="1">
    <citation type="submission" date="2022-07" db="EMBL/GenBank/DDBJ databases">
        <authorList>
            <person name="Trinca V."/>
            <person name="Uliana J.V.C."/>
            <person name="Torres T.T."/>
            <person name="Ward R.J."/>
            <person name="Monesi N."/>
        </authorList>
    </citation>
    <scope>NUCLEOTIDE SEQUENCE</scope>
    <source>
        <strain evidence="6">HSMRA1968</strain>
        <tissue evidence="6">Whole embryos</tissue>
    </source>
</reference>
<dbReference type="AlphaFoldDB" id="A0A9Q0MTB6"/>
<keyword evidence="7" id="KW-1185">Reference proteome</keyword>
<evidence type="ECO:0000256" key="3">
    <source>
        <dbReference type="ARBA" id="ARBA00022801"/>
    </source>
</evidence>
<dbReference type="Pfam" id="PF02902">
    <property type="entry name" value="Peptidase_C48"/>
    <property type="match status" value="1"/>
</dbReference>
<keyword evidence="2 6" id="KW-0645">Protease</keyword>
<sequence length="608" mass="69897">MPHLKDDLFLYFRNSNCIDNGPPPKLIKSVHDHRFIRDETNVQRSNAVKKSFLGSMGSIFSRAKSHSNACEPAEFIEYSDEEDLYVVQKFKKRDLNMPQQTYQFNNSKSNEMDALDHRPKATRPPPGLIPKKKFSRVPDLQKIVPPPIMRMNGYEQQNENQTTGSYLLNGNNLSFKPHNTIDNTVNLGRNFSNYINVDSQGGVAAKLLTLTPRNQTEDFKKYQKLLESVCPQNSQDILSLPTSSSASYLQNHITNTKPISRKSVHSLSEDDFKKKAEDATTLFRSCYFSDLEELKVKPVNTVRLRIESIPACNPSFSENMKERHSNSIKGIREKIALLQKEAGNLTTLRQKFSESYERLVPDWIVPEPIILSEDVEEKIDDFPEFTESQKQVIRQAMVGNPKTILINKFNFQITRDDISTLQWEPDLKWLNDEVINFYMSLLTERGSQEGYSKVYAMNTFFIQRLFSGGYSAVKRWTKKVDLFACDIIPVPVHVGGIHWCMAIINMKEKTIKYYDSMGGPNNKVLSALEDYLREESLDKRKVAFDLSGWSKENVTNNPRQQNGSDCGVFSCMTAEFICRNRPIIFSQQHMSYFRQKMVLEICTGKLLL</sequence>
<keyword evidence="3" id="KW-0378">Hydrolase</keyword>
<name>A0A9Q0MTB6_9DIPT</name>
<dbReference type="InterPro" id="IPR038765">
    <property type="entry name" value="Papain-like_cys_pep_sf"/>
</dbReference>
<dbReference type="PROSITE" id="PS50600">
    <property type="entry name" value="ULP_PROTEASE"/>
    <property type="match status" value="1"/>
</dbReference>
<dbReference type="EMBL" id="WJQU01000003">
    <property type="protein sequence ID" value="KAJ6637597.1"/>
    <property type="molecule type" value="Genomic_DNA"/>
</dbReference>
<dbReference type="GO" id="GO:0060255">
    <property type="term" value="P:regulation of macromolecule metabolic process"/>
    <property type="evidence" value="ECO:0007669"/>
    <property type="project" value="UniProtKB-ARBA"/>
</dbReference>
<proteinExistence type="inferred from homology"/>
<evidence type="ECO:0000313" key="6">
    <source>
        <dbReference type="EMBL" id="KAJ6637597.1"/>
    </source>
</evidence>
<dbReference type="GO" id="GO:0016926">
    <property type="term" value="P:protein desumoylation"/>
    <property type="evidence" value="ECO:0007669"/>
    <property type="project" value="TreeGrafter"/>
</dbReference>
<dbReference type="FunFam" id="3.40.395.10:FF:000001">
    <property type="entry name" value="Sentrin-specific protease 1"/>
    <property type="match status" value="1"/>
</dbReference>
<dbReference type="PANTHER" id="PTHR12606:SF141">
    <property type="entry name" value="GH15225P-RELATED"/>
    <property type="match status" value="1"/>
</dbReference>
<evidence type="ECO:0000313" key="7">
    <source>
        <dbReference type="Proteomes" id="UP001151699"/>
    </source>
</evidence>
<keyword evidence="4" id="KW-0788">Thiol protease</keyword>